<comment type="caution">
    <text evidence="2">The sequence shown here is derived from an EMBL/GenBank/DDBJ whole genome shotgun (WGS) entry which is preliminary data.</text>
</comment>
<accession>A0ABD2MSE3</accession>
<feature type="region of interest" description="Disordered" evidence="1">
    <location>
        <begin position="77"/>
        <end position="104"/>
    </location>
</feature>
<keyword evidence="3" id="KW-1185">Reference proteome</keyword>
<organism evidence="2 3">
    <name type="scientific">Cryptolaemus montrouzieri</name>
    <dbReference type="NCBI Taxonomy" id="559131"/>
    <lineage>
        <taxon>Eukaryota</taxon>
        <taxon>Metazoa</taxon>
        <taxon>Ecdysozoa</taxon>
        <taxon>Arthropoda</taxon>
        <taxon>Hexapoda</taxon>
        <taxon>Insecta</taxon>
        <taxon>Pterygota</taxon>
        <taxon>Neoptera</taxon>
        <taxon>Endopterygota</taxon>
        <taxon>Coleoptera</taxon>
        <taxon>Polyphaga</taxon>
        <taxon>Cucujiformia</taxon>
        <taxon>Coccinelloidea</taxon>
        <taxon>Coccinellidae</taxon>
        <taxon>Scymninae</taxon>
        <taxon>Scymnini</taxon>
        <taxon>Cryptolaemus</taxon>
    </lineage>
</organism>
<evidence type="ECO:0000313" key="3">
    <source>
        <dbReference type="Proteomes" id="UP001516400"/>
    </source>
</evidence>
<sequence>MKLLKIISHSNIGSLVNSICCEDKSLRCLERTCPNCSNKTVVFNDLNSEEPASYKKRQTRKEMIEIKGKTKVYSKTVKNGNQMPEKGLKRSSSVQFDTIHEAYR</sequence>
<proteinExistence type="predicted"/>
<reference evidence="2 3" key="1">
    <citation type="journal article" date="2021" name="BMC Biol.">
        <title>Horizontally acquired antibacterial genes associated with adaptive radiation of ladybird beetles.</title>
        <authorList>
            <person name="Li H.S."/>
            <person name="Tang X.F."/>
            <person name="Huang Y.H."/>
            <person name="Xu Z.Y."/>
            <person name="Chen M.L."/>
            <person name="Du X.Y."/>
            <person name="Qiu B.Y."/>
            <person name="Chen P.T."/>
            <person name="Zhang W."/>
            <person name="Slipinski A."/>
            <person name="Escalona H.E."/>
            <person name="Waterhouse R.M."/>
            <person name="Zwick A."/>
            <person name="Pang H."/>
        </authorList>
    </citation>
    <scope>NUCLEOTIDE SEQUENCE [LARGE SCALE GENOMIC DNA]</scope>
    <source>
        <strain evidence="2">SYSU2018</strain>
    </source>
</reference>
<dbReference type="EMBL" id="JABFTP020000021">
    <property type="protein sequence ID" value="KAL3269021.1"/>
    <property type="molecule type" value="Genomic_DNA"/>
</dbReference>
<evidence type="ECO:0000256" key="1">
    <source>
        <dbReference type="SAM" id="MobiDB-lite"/>
    </source>
</evidence>
<dbReference type="Proteomes" id="UP001516400">
    <property type="component" value="Unassembled WGS sequence"/>
</dbReference>
<evidence type="ECO:0000313" key="2">
    <source>
        <dbReference type="EMBL" id="KAL3269021.1"/>
    </source>
</evidence>
<name>A0ABD2MSE3_9CUCU</name>
<protein>
    <submittedName>
        <fullName evidence="2">Uncharacterized protein</fullName>
    </submittedName>
</protein>
<dbReference type="AlphaFoldDB" id="A0ABD2MSE3"/>
<gene>
    <name evidence="2" type="ORF">HHI36_008105</name>
</gene>